<evidence type="ECO:0000313" key="1">
    <source>
        <dbReference type="EMBL" id="MDD0993039.1"/>
    </source>
</evidence>
<comment type="caution">
    <text evidence="1">The sequence shown here is derived from an EMBL/GenBank/DDBJ whole genome shotgun (WGS) entry which is preliminary data.</text>
</comment>
<accession>A0ABT5NXW9</accession>
<evidence type="ECO:0000313" key="2">
    <source>
        <dbReference type="Proteomes" id="UP001148203"/>
    </source>
</evidence>
<dbReference type="SUPFAM" id="SSF55961">
    <property type="entry name" value="Bet v1-like"/>
    <property type="match status" value="1"/>
</dbReference>
<proteinExistence type="predicted"/>
<dbReference type="EMBL" id="JAMDGY010000076">
    <property type="protein sequence ID" value="MDD0993039.1"/>
    <property type="molecule type" value="Genomic_DNA"/>
</dbReference>
<dbReference type="Proteomes" id="UP001148203">
    <property type="component" value="Unassembled WGS sequence"/>
</dbReference>
<gene>
    <name evidence="1" type="ORF">M5G11_21135</name>
</gene>
<keyword evidence="2" id="KW-1185">Reference proteome</keyword>
<dbReference type="RefSeq" id="WP_273908867.1">
    <property type="nucleotide sequence ID" value="NZ_JAMDGX010000002.1"/>
</dbReference>
<organism evidence="1 2">
    <name type="scientific">Pseudomonas fontis</name>
    <dbReference type="NCBI Taxonomy" id="2942633"/>
    <lineage>
        <taxon>Bacteria</taxon>
        <taxon>Pseudomonadati</taxon>
        <taxon>Pseudomonadota</taxon>
        <taxon>Gammaproteobacteria</taxon>
        <taxon>Pseudomonadales</taxon>
        <taxon>Pseudomonadaceae</taxon>
        <taxon>Pseudomonas</taxon>
    </lineage>
</organism>
<sequence length="194" mass="22342">MIAQSLRHLAALEQANVISIHHRQLACAAQPVGELLDQFDAPCSPLWPYQRWPRDTFDGPMQIGAVGGHGATRYRLERYQPGREALFRFISPHGYQGIHGFQVHQLEDGRSCLVHFTCLHLSPYHRLMWHLMVRWVHDALLGDLLDSAEQHLCGAVHRRRAWKWRVHLIRHALGGARLLVESTGLKRRSKHARQ</sequence>
<reference evidence="1 2" key="1">
    <citation type="submission" date="2022-05" db="EMBL/GenBank/DDBJ databases">
        <title>Novel Pseudomonas spp. Isolated from a Rainbow Trout Aquaculture Facility.</title>
        <authorList>
            <person name="Testerman T."/>
            <person name="Graf J."/>
        </authorList>
    </citation>
    <scope>NUCLEOTIDE SEQUENCE [LARGE SCALE GENOMIC DNA]</scope>
    <source>
        <strain evidence="1 2">ID681</strain>
    </source>
</reference>
<name>A0ABT5NXW9_9PSED</name>
<protein>
    <submittedName>
        <fullName evidence="1">SRPBCC family protein</fullName>
    </submittedName>
</protein>